<feature type="compositionally biased region" description="Low complexity" evidence="1">
    <location>
        <begin position="1"/>
        <end position="42"/>
    </location>
</feature>
<dbReference type="Proteomes" id="UP000318554">
    <property type="component" value="Unassembled WGS sequence"/>
</dbReference>
<gene>
    <name evidence="2" type="ORF">Taqua_00495</name>
</gene>
<proteinExistence type="predicted"/>
<dbReference type="OrthoDB" id="9917013at2"/>
<evidence type="ECO:0000313" key="2">
    <source>
        <dbReference type="EMBL" id="TSE26941.1"/>
    </source>
</evidence>
<dbReference type="EMBL" id="VJNA01000005">
    <property type="protein sequence ID" value="TSE26941.1"/>
    <property type="molecule type" value="Genomic_DNA"/>
</dbReference>
<reference evidence="2 3" key="1">
    <citation type="submission" date="2019-07" db="EMBL/GenBank/DDBJ databases">
        <title>Tepidimonas aquatica CLN-1 draft genome.</title>
        <authorList>
            <person name="Da Costa M.S."/>
            <person name="Froufe H.J.C."/>
            <person name="Egas C."/>
            <person name="Albuquerque L."/>
        </authorList>
    </citation>
    <scope>NUCLEOTIDE SEQUENCE [LARGE SCALE GENOMIC DNA]</scope>
    <source>
        <strain evidence="2 3">CLN-1</strain>
    </source>
</reference>
<accession>A0A554WTN5</accession>
<comment type="caution">
    <text evidence="2">The sequence shown here is derived from an EMBL/GenBank/DDBJ whole genome shotgun (WGS) entry which is preliminary data.</text>
</comment>
<name>A0A554WTN5_9BURK</name>
<organism evidence="2 3">
    <name type="scientific">Tepidimonas aquatica</name>
    <dbReference type="NCBI Taxonomy" id="247482"/>
    <lineage>
        <taxon>Bacteria</taxon>
        <taxon>Pseudomonadati</taxon>
        <taxon>Pseudomonadota</taxon>
        <taxon>Betaproteobacteria</taxon>
        <taxon>Burkholderiales</taxon>
        <taxon>Tepidimonas</taxon>
    </lineage>
</organism>
<keyword evidence="3" id="KW-1185">Reference proteome</keyword>
<dbReference type="AlphaFoldDB" id="A0A554WTN5"/>
<dbReference type="RefSeq" id="WP_144324441.1">
    <property type="nucleotide sequence ID" value="NZ_VJNA01000005.1"/>
</dbReference>
<feature type="region of interest" description="Disordered" evidence="1">
    <location>
        <begin position="1"/>
        <end position="53"/>
    </location>
</feature>
<feature type="region of interest" description="Disordered" evidence="1">
    <location>
        <begin position="109"/>
        <end position="141"/>
    </location>
</feature>
<sequence>MRIPATHPAHAAWPAPRASTTRATAGDTAPAATDSPTATSKADGASSGPPGLQRVLQRLQALPADTRSPGQQQALTRIERNLQRYLEHQGLADGTVRPAEQPALTTEVDPVAVPGPTPEPDEAQGNVALAPVTNGEPPLPTQALLEALPG</sequence>
<evidence type="ECO:0000256" key="1">
    <source>
        <dbReference type="SAM" id="MobiDB-lite"/>
    </source>
</evidence>
<protein>
    <submittedName>
        <fullName evidence="2">Uncharacterized protein</fullName>
    </submittedName>
</protein>
<evidence type="ECO:0000313" key="3">
    <source>
        <dbReference type="Proteomes" id="UP000318554"/>
    </source>
</evidence>